<feature type="compositionally biased region" description="Pro residues" evidence="1">
    <location>
        <begin position="66"/>
        <end position="76"/>
    </location>
</feature>
<reference evidence="3" key="2">
    <citation type="submission" date="2023-01" db="EMBL/GenBank/DDBJ databases">
        <authorList>
            <person name="Sun Q."/>
            <person name="Evtushenko L."/>
        </authorList>
    </citation>
    <scope>NUCLEOTIDE SEQUENCE</scope>
    <source>
        <strain evidence="3">VKM Ac-1447</strain>
    </source>
</reference>
<protein>
    <recommendedName>
        <fullName evidence="5">Dioxygenase</fullName>
    </recommendedName>
</protein>
<keyword evidence="4" id="KW-1185">Reference proteome</keyword>
<keyword evidence="2" id="KW-1133">Transmembrane helix</keyword>
<dbReference type="EMBL" id="BSEO01000001">
    <property type="protein sequence ID" value="GLJ78941.1"/>
    <property type="molecule type" value="Genomic_DNA"/>
</dbReference>
<name>A0A9W6HEZ6_9MICO</name>
<accession>A0A9W6HEZ6</accession>
<evidence type="ECO:0000256" key="2">
    <source>
        <dbReference type="SAM" id="Phobius"/>
    </source>
</evidence>
<evidence type="ECO:0000256" key="1">
    <source>
        <dbReference type="SAM" id="MobiDB-lite"/>
    </source>
</evidence>
<evidence type="ECO:0000313" key="3">
    <source>
        <dbReference type="EMBL" id="GLJ78941.1"/>
    </source>
</evidence>
<gene>
    <name evidence="3" type="ORF">GCM10017586_06230</name>
</gene>
<dbReference type="RefSeq" id="WP_210004934.1">
    <property type="nucleotide sequence ID" value="NZ_BSEO01000001.1"/>
</dbReference>
<feature type="transmembrane region" description="Helical" evidence="2">
    <location>
        <begin position="39"/>
        <end position="60"/>
    </location>
</feature>
<keyword evidence="2" id="KW-0812">Transmembrane</keyword>
<sequence>MAGRGKNRDDRAAQERARLYAARREYHAGLMRRRSRDNLIAAVGGGVLLLGLLGAQAAYFTAGPGAPEPTETPAPSPSATLPASPAPSPSDAAPSSEPTP</sequence>
<reference evidence="3" key="1">
    <citation type="journal article" date="2014" name="Int. J. Syst. Evol. Microbiol.">
        <title>Complete genome sequence of Corynebacterium casei LMG S-19264T (=DSM 44701T), isolated from a smear-ripened cheese.</title>
        <authorList>
            <consortium name="US DOE Joint Genome Institute (JGI-PGF)"/>
            <person name="Walter F."/>
            <person name="Albersmeier A."/>
            <person name="Kalinowski J."/>
            <person name="Ruckert C."/>
        </authorList>
    </citation>
    <scope>NUCLEOTIDE SEQUENCE</scope>
    <source>
        <strain evidence="3">VKM Ac-1447</strain>
    </source>
</reference>
<feature type="compositionally biased region" description="Low complexity" evidence="1">
    <location>
        <begin position="77"/>
        <end position="100"/>
    </location>
</feature>
<keyword evidence="2" id="KW-0472">Membrane</keyword>
<feature type="region of interest" description="Disordered" evidence="1">
    <location>
        <begin position="60"/>
        <end position="100"/>
    </location>
</feature>
<dbReference type="Proteomes" id="UP001142317">
    <property type="component" value="Unassembled WGS sequence"/>
</dbReference>
<organism evidence="3 4">
    <name type="scientific">Microbacterium imperiale</name>
    <dbReference type="NCBI Taxonomy" id="33884"/>
    <lineage>
        <taxon>Bacteria</taxon>
        <taxon>Bacillati</taxon>
        <taxon>Actinomycetota</taxon>
        <taxon>Actinomycetes</taxon>
        <taxon>Micrococcales</taxon>
        <taxon>Microbacteriaceae</taxon>
        <taxon>Microbacterium</taxon>
    </lineage>
</organism>
<dbReference type="AlphaFoldDB" id="A0A9W6HEZ6"/>
<evidence type="ECO:0008006" key="5">
    <source>
        <dbReference type="Google" id="ProtNLM"/>
    </source>
</evidence>
<evidence type="ECO:0000313" key="4">
    <source>
        <dbReference type="Proteomes" id="UP001142317"/>
    </source>
</evidence>
<proteinExistence type="predicted"/>
<comment type="caution">
    <text evidence="3">The sequence shown here is derived from an EMBL/GenBank/DDBJ whole genome shotgun (WGS) entry which is preliminary data.</text>
</comment>